<keyword evidence="13" id="KW-0511">Multifunctional enzyme</keyword>
<dbReference type="PANTHER" id="PTHR12592">
    <property type="entry name" value="ATP-DEPENDENT (S)-NAD(P)H-HYDRATE DEHYDRATASE FAMILY MEMBER"/>
    <property type="match status" value="1"/>
</dbReference>
<dbReference type="InterPro" id="IPR030677">
    <property type="entry name" value="Nnr"/>
</dbReference>
<feature type="binding site" evidence="18">
    <location>
        <begin position="117"/>
        <end position="123"/>
    </location>
    <ligand>
        <name>(6S)-NADPHX</name>
        <dbReference type="ChEBI" id="CHEBI:64076"/>
    </ligand>
</feature>
<evidence type="ECO:0000313" key="22">
    <source>
        <dbReference type="EMBL" id="QCD44133.1"/>
    </source>
</evidence>
<keyword evidence="9 18" id="KW-0630">Potassium</keyword>
<evidence type="ECO:0000256" key="4">
    <source>
        <dbReference type="ARBA" id="ARBA00009524"/>
    </source>
</evidence>
<dbReference type="RefSeq" id="WP_171993382.1">
    <property type="nucleotide sequence ID" value="NZ_CP012542.1"/>
</dbReference>
<dbReference type="AlphaFoldDB" id="A0A6G5QEJ7"/>
<comment type="similarity">
    <text evidence="18">Belongs to the NnrE/AIBP family.</text>
</comment>
<comment type="caution">
    <text evidence="18">Lacks conserved residue(s) required for the propagation of feature annotation.</text>
</comment>
<dbReference type="InterPro" id="IPR036652">
    <property type="entry name" value="YjeF_N_dom_sf"/>
</dbReference>
<feature type="binding site" evidence="17">
    <location>
        <position position="333"/>
    </location>
    <ligand>
        <name>(6S)-NADPHX</name>
        <dbReference type="ChEBI" id="CHEBI:64076"/>
    </ligand>
</feature>
<dbReference type="InterPro" id="IPR004443">
    <property type="entry name" value="YjeF_N_dom"/>
</dbReference>
<feature type="binding site" evidence="18">
    <location>
        <position position="57"/>
    </location>
    <ligand>
        <name>K(+)</name>
        <dbReference type="ChEBI" id="CHEBI:29103"/>
    </ligand>
</feature>
<feature type="binding site" evidence="18">
    <location>
        <position position="149"/>
    </location>
    <ligand>
        <name>K(+)</name>
        <dbReference type="ChEBI" id="CHEBI:29103"/>
    </ligand>
</feature>
<organism evidence="22 23">
    <name type="scientific">Campylobacter mucosalis CCUG 21559</name>
    <dbReference type="NCBI Taxonomy" id="1032067"/>
    <lineage>
        <taxon>Bacteria</taxon>
        <taxon>Pseudomonadati</taxon>
        <taxon>Campylobacterota</taxon>
        <taxon>Epsilonproteobacteria</taxon>
        <taxon>Campylobacterales</taxon>
        <taxon>Campylobacteraceae</taxon>
        <taxon>Campylobacter</taxon>
    </lineage>
</organism>
<dbReference type="GO" id="GO:0046872">
    <property type="term" value="F:metal ion binding"/>
    <property type="evidence" value="ECO:0007669"/>
    <property type="project" value="UniProtKB-UniRule"/>
</dbReference>
<dbReference type="PIRSF" id="PIRSF017184">
    <property type="entry name" value="Nnr"/>
    <property type="match status" value="1"/>
</dbReference>
<feature type="domain" description="YjeF C-terminal" evidence="20">
    <location>
        <begin position="210"/>
        <end position="460"/>
    </location>
</feature>
<dbReference type="GO" id="GO:0005524">
    <property type="term" value="F:ATP binding"/>
    <property type="evidence" value="ECO:0007669"/>
    <property type="project" value="UniProtKB-UniRule"/>
</dbReference>
<keyword evidence="22" id="KW-0808">Transferase</keyword>
<evidence type="ECO:0000256" key="18">
    <source>
        <dbReference type="HAMAP-Rule" id="MF_01966"/>
    </source>
</evidence>
<dbReference type="PANTHER" id="PTHR12592:SF0">
    <property type="entry name" value="ATP-DEPENDENT (S)-NAD(P)H-HYDRATE DEHYDRATASE"/>
    <property type="match status" value="1"/>
</dbReference>
<sequence length="460" mass="49683">MKKLFLKTEILDNKAVQNFGLTHELLMENAALNLANFVRKKHKKGAKILGVCGGGNNGADVIAAIRMLKGDYKVRLFLTTTKLKPLTEFQLKIAKNLGVKITKKISKADCVIDGIFGSGLNRKIEQNHQKIIKKLNRLNAHKIACDVPSGLSQNGEILGACFKADDTICMGGLKLGCFSDVAKDFVGRVRMANLGVSAKKFQDKTDSFLLTKSDLKLPFRNKNCVNKGDFGHAFIIGGAMSGASHIAATSALKMGAGLVSIIGKSHKNEIMSSDKISPKMNAGAVGMGLSDDDIARLSFEILSQKRLVIDASLCKNELVTKLLGLKNSIITPHPSEFCTLLKIAKIADIDVKTLQKNRFFYARQWSLRFKGVLVLKGANTIIAKNGKIYIMPFGSPCLAKGGSGDVLSGLCVSLLAQGYKPIKAAITATLAHALAVKKHKNSYAITPKDIIKGVECLSKR</sequence>
<evidence type="ECO:0000313" key="23">
    <source>
        <dbReference type="Proteomes" id="UP000503264"/>
    </source>
</evidence>
<evidence type="ECO:0000256" key="19">
    <source>
        <dbReference type="PIRNR" id="PIRNR017184"/>
    </source>
</evidence>
<keyword evidence="11 18" id="KW-0413">Isomerase</keyword>
<evidence type="ECO:0000256" key="11">
    <source>
        <dbReference type="ARBA" id="ARBA00023235"/>
    </source>
</evidence>
<comment type="similarity">
    <text evidence="3 19">In the N-terminal section; belongs to the NnrE/AIBP family.</text>
</comment>
<keyword evidence="23" id="KW-1185">Reference proteome</keyword>
<feature type="binding site" evidence="18">
    <location>
        <position position="146"/>
    </location>
    <ligand>
        <name>(6S)-NADPHX</name>
        <dbReference type="ChEBI" id="CHEBI:64076"/>
    </ligand>
</feature>
<comment type="function">
    <text evidence="17">Catalyzes the dehydration of the S-form of NAD(P)HX at the expense of ADP, which is converted to AMP. Together with NAD(P)HX epimerase, which catalyzes the epimerization of the S- and R-forms, the enzyme allows the repair of both epimers of NAD(P)HX, a damaged form of NAD(P)H that is a result of enzymatic or heat-dependent hydration.</text>
</comment>
<gene>
    <name evidence="18" type="primary">nnrE</name>
    <name evidence="17" type="synonym">nnrD</name>
    <name evidence="22" type="ORF">CMUC_0320</name>
</gene>
<evidence type="ECO:0000256" key="2">
    <source>
        <dbReference type="ARBA" id="ARBA00000909"/>
    </source>
</evidence>
<dbReference type="GO" id="GO:0052856">
    <property type="term" value="F:NAD(P)HX epimerase activity"/>
    <property type="evidence" value="ECO:0007669"/>
    <property type="project" value="UniProtKB-UniRule"/>
</dbReference>
<comment type="cofactor">
    <cofactor evidence="17">
        <name>Mg(2+)</name>
        <dbReference type="ChEBI" id="CHEBI:18420"/>
    </cofactor>
</comment>
<dbReference type="GO" id="GO:0110051">
    <property type="term" value="P:metabolite repair"/>
    <property type="evidence" value="ECO:0007669"/>
    <property type="project" value="TreeGrafter"/>
</dbReference>
<dbReference type="GO" id="GO:0046496">
    <property type="term" value="P:nicotinamide nucleotide metabolic process"/>
    <property type="evidence" value="ECO:0007669"/>
    <property type="project" value="UniProtKB-UniRule"/>
</dbReference>
<evidence type="ECO:0000256" key="17">
    <source>
        <dbReference type="HAMAP-Rule" id="MF_01965"/>
    </source>
</evidence>
<comment type="catalytic activity">
    <reaction evidence="2 18 19">
        <text>(6R)-NADPHX = (6S)-NADPHX</text>
        <dbReference type="Rhea" id="RHEA:32227"/>
        <dbReference type="ChEBI" id="CHEBI:64076"/>
        <dbReference type="ChEBI" id="CHEBI:64077"/>
        <dbReference type="EC" id="5.1.99.6"/>
    </reaction>
</comment>
<comment type="catalytic activity">
    <reaction evidence="16 17 19">
        <text>(6S)-NADPHX + ADP = AMP + phosphate + NADPH + H(+)</text>
        <dbReference type="Rhea" id="RHEA:32235"/>
        <dbReference type="ChEBI" id="CHEBI:15378"/>
        <dbReference type="ChEBI" id="CHEBI:43474"/>
        <dbReference type="ChEBI" id="CHEBI:57783"/>
        <dbReference type="ChEBI" id="CHEBI:64076"/>
        <dbReference type="ChEBI" id="CHEBI:456215"/>
        <dbReference type="ChEBI" id="CHEBI:456216"/>
        <dbReference type="EC" id="4.2.1.136"/>
    </reaction>
</comment>
<keyword evidence="7 17" id="KW-0067">ATP-binding</keyword>
<protein>
    <recommendedName>
        <fullName evidence="19">Bifunctional NAD(P)H-hydrate repair enzyme</fullName>
    </recommendedName>
    <alternativeName>
        <fullName evidence="19">Nicotinamide nucleotide repair protein</fullName>
    </alternativeName>
    <domain>
        <recommendedName>
            <fullName evidence="19">ADP-dependent (S)-NAD(P)H-hydrate dehydratase</fullName>
            <ecNumber evidence="19">4.2.1.136</ecNumber>
        </recommendedName>
        <alternativeName>
            <fullName evidence="19">ADP-dependent NAD(P)HX dehydratase</fullName>
        </alternativeName>
    </domain>
    <domain>
        <recommendedName>
            <fullName evidence="19">NAD(P)H-hydrate epimerase</fullName>
            <ecNumber evidence="19">5.1.99.6</ecNumber>
        </recommendedName>
    </domain>
</protein>
<dbReference type="Pfam" id="PF01256">
    <property type="entry name" value="Carb_kinase"/>
    <property type="match status" value="1"/>
</dbReference>
<dbReference type="Proteomes" id="UP000503264">
    <property type="component" value="Chromosome"/>
</dbReference>
<dbReference type="Gene3D" id="3.40.1190.20">
    <property type="match status" value="1"/>
</dbReference>
<feature type="binding site" evidence="17">
    <location>
        <position position="288"/>
    </location>
    <ligand>
        <name>(6S)-NADPHX</name>
        <dbReference type="ChEBI" id="CHEBI:64076"/>
    </ligand>
</feature>
<dbReference type="SUPFAM" id="SSF53613">
    <property type="entry name" value="Ribokinase-like"/>
    <property type="match status" value="1"/>
</dbReference>
<evidence type="ECO:0000256" key="14">
    <source>
        <dbReference type="ARBA" id="ARBA00025153"/>
    </source>
</evidence>
<keyword evidence="8 17" id="KW-0521">NADP</keyword>
<evidence type="ECO:0000256" key="16">
    <source>
        <dbReference type="ARBA" id="ARBA00049209"/>
    </source>
</evidence>
<keyword evidence="12 17" id="KW-0456">Lyase</keyword>
<comment type="function">
    <text evidence="18">Catalyzes the epimerization of the S- and R-forms of NAD(P)HX, a damaged form of NAD(P)H that is a result of enzymatic or heat-dependent hydration. This is a prerequisite for the S-specific NAD(P)H-hydrate dehydratase to allow the repair of both epimers of NAD(P)HX.</text>
</comment>
<comment type="function">
    <text evidence="14 19">Bifunctional enzyme that catalyzes the epimerization of the S- and R-forms of NAD(P)HX and the dehydration of the S-form of NAD(P)HX at the expense of ADP, which is converted to AMP. This allows the repair of both epimers of NAD(P)HX, a damaged form of NAD(P)H that is a result of enzymatic or heat-dependent hydration.</text>
</comment>
<comment type="catalytic activity">
    <reaction evidence="1 18 19">
        <text>(6R)-NADHX = (6S)-NADHX</text>
        <dbReference type="Rhea" id="RHEA:32215"/>
        <dbReference type="ChEBI" id="CHEBI:64074"/>
        <dbReference type="ChEBI" id="CHEBI:64075"/>
        <dbReference type="EC" id="5.1.99.6"/>
    </reaction>
</comment>
<feature type="binding site" evidence="17">
    <location>
        <begin position="376"/>
        <end position="380"/>
    </location>
    <ligand>
        <name>AMP</name>
        <dbReference type="ChEBI" id="CHEBI:456215"/>
    </ligand>
</feature>
<evidence type="ECO:0000259" key="20">
    <source>
        <dbReference type="PROSITE" id="PS51383"/>
    </source>
</evidence>
<evidence type="ECO:0000256" key="12">
    <source>
        <dbReference type="ARBA" id="ARBA00023239"/>
    </source>
</evidence>
<dbReference type="HAMAP" id="MF_01966">
    <property type="entry name" value="NADHX_epimerase"/>
    <property type="match status" value="1"/>
</dbReference>
<comment type="similarity">
    <text evidence="17">Belongs to the NnrD/CARKD family.</text>
</comment>
<evidence type="ECO:0000256" key="7">
    <source>
        <dbReference type="ARBA" id="ARBA00022840"/>
    </source>
</evidence>
<evidence type="ECO:0000256" key="1">
    <source>
        <dbReference type="ARBA" id="ARBA00000013"/>
    </source>
</evidence>
<dbReference type="InterPro" id="IPR000631">
    <property type="entry name" value="CARKD"/>
</dbReference>
<evidence type="ECO:0000256" key="9">
    <source>
        <dbReference type="ARBA" id="ARBA00022958"/>
    </source>
</evidence>
<evidence type="ECO:0000256" key="5">
    <source>
        <dbReference type="ARBA" id="ARBA00022723"/>
    </source>
</evidence>
<keyword evidence="22" id="KW-0418">Kinase</keyword>
<accession>A0A6G5QEJ7</accession>
<evidence type="ECO:0000259" key="21">
    <source>
        <dbReference type="PROSITE" id="PS51385"/>
    </source>
</evidence>
<evidence type="ECO:0000256" key="3">
    <source>
        <dbReference type="ARBA" id="ARBA00006001"/>
    </source>
</evidence>
<comment type="subunit">
    <text evidence="17">Homotetramer.</text>
</comment>
<evidence type="ECO:0000256" key="15">
    <source>
        <dbReference type="ARBA" id="ARBA00048238"/>
    </source>
</evidence>
<feature type="domain" description="YjeF N-terminal" evidence="21">
    <location>
        <begin position="8"/>
        <end position="202"/>
    </location>
</feature>
<dbReference type="Gene3D" id="3.40.50.10260">
    <property type="entry name" value="YjeF N-terminal domain"/>
    <property type="match status" value="1"/>
</dbReference>
<feature type="binding site" evidence="18">
    <location>
        <begin position="56"/>
        <end position="60"/>
    </location>
    <ligand>
        <name>(6S)-NADPHX</name>
        <dbReference type="ChEBI" id="CHEBI:64076"/>
    </ligand>
</feature>
<evidence type="ECO:0000256" key="6">
    <source>
        <dbReference type="ARBA" id="ARBA00022741"/>
    </source>
</evidence>
<dbReference type="PROSITE" id="PS51385">
    <property type="entry name" value="YJEF_N"/>
    <property type="match status" value="1"/>
</dbReference>
<dbReference type="Pfam" id="PF03853">
    <property type="entry name" value="YjeF_N"/>
    <property type="match status" value="1"/>
</dbReference>
<comment type="catalytic activity">
    <reaction evidence="15 17 19">
        <text>(6S)-NADHX + ADP = AMP + phosphate + NADH + H(+)</text>
        <dbReference type="Rhea" id="RHEA:32223"/>
        <dbReference type="ChEBI" id="CHEBI:15378"/>
        <dbReference type="ChEBI" id="CHEBI:43474"/>
        <dbReference type="ChEBI" id="CHEBI:57945"/>
        <dbReference type="ChEBI" id="CHEBI:64074"/>
        <dbReference type="ChEBI" id="CHEBI:456215"/>
        <dbReference type="ChEBI" id="CHEBI:456216"/>
        <dbReference type="EC" id="4.2.1.136"/>
    </reaction>
</comment>
<comment type="similarity">
    <text evidence="4 19">In the C-terminal section; belongs to the NnrD/CARKD family.</text>
</comment>
<keyword evidence="6 17" id="KW-0547">Nucleotide-binding</keyword>
<dbReference type="EC" id="4.2.1.136" evidence="19"/>
<keyword evidence="5 18" id="KW-0479">Metal-binding</keyword>
<dbReference type="CDD" id="cd01171">
    <property type="entry name" value="YXKO-related"/>
    <property type="match status" value="1"/>
</dbReference>
<dbReference type="GO" id="GO:0052855">
    <property type="term" value="F:ADP-dependent NAD(P)H-hydrate dehydratase activity"/>
    <property type="evidence" value="ECO:0007669"/>
    <property type="project" value="UniProtKB-UniRule"/>
</dbReference>
<dbReference type="NCBIfam" id="TIGR00197">
    <property type="entry name" value="yjeF_nterm"/>
    <property type="match status" value="1"/>
</dbReference>
<reference evidence="22 23" key="1">
    <citation type="submission" date="2016-07" db="EMBL/GenBank/DDBJ databases">
        <title>Comparative genomics of the Campylobacter concisus group.</title>
        <authorList>
            <person name="Miller W.G."/>
            <person name="Yee E."/>
            <person name="Chapman M.H."/>
            <person name="Huynh S."/>
            <person name="Bono J.L."/>
            <person name="On S.L.W."/>
            <person name="StLeger J."/>
            <person name="Foster G."/>
            <person name="Parker C.T."/>
        </authorList>
    </citation>
    <scope>NUCLEOTIDE SEQUENCE [LARGE SCALE GENOMIC DNA]</scope>
    <source>
        <strain evidence="22 23">CCUG 21559</strain>
    </source>
</reference>
<dbReference type="PROSITE" id="PS51383">
    <property type="entry name" value="YJEF_C_3"/>
    <property type="match status" value="1"/>
</dbReference>
<dbReference type="EC" id="5.1.99.6" evidence="19"/>
<feature type="binding site" evidence="18">
    <location>
        <position position="113"/>
    </location>
    <ligand>
        <name>K(+)</name>
        <dbReference type="ChEBI" id="CHEBI:29103"/>
    </ligand>
</feature>
<name>A0A6G5QEJ7_9BACT</name>
<evidence type="ECO:0000256" key="10">
    <source>
        <dbReference type="ARBA" id="ARBA00023027"/>
    </source>
</evidence>
<feature type="binding site" evidence="17">
    <location>
        <position position="243"/>
    </location>
    <ligand>
        <name>(6S)-NADPHX</name>
        <dbReference type="ChEBI" id="CHEBI:64076"/>
    </ligand>
</feature>
<dbReference type="EMBL" id="CP012542">
    <property type="protein sequence ID" value="QCD44133.1"/>
    <property type="molecule type" value="Genomic_DNA"/>
</dbReference>
<feature type="binding site" evidence="17">
    <location>
        <position position="405"/>
    </location>
    <ligand>
        <name>(6S)-NADPHX</name>
        <dbReference type="ChEBI" id="CHEBI:64076"/>
    </ligand>
</feature>
<evidence type="ECO:0000256" key="8">
    <source>
        <dbReference type="ARBA" id="ARBA00022857"/>
    </source>
</evidence>
<comment type="cofactor">
    <cofactor evidence="18 19">
        <name>K(+)</name>
        <dbReference type="ChEBI" id="CHEBI:29103"/>
    </cofactor>
    <text evidence="18 19">Binds 1 potassium ion per subunit.</text>
</comment>
<dbReference type="SUPFAM" id="SSF64153">
    <property type="entry name" value="YjeF N-terminal domain-like"/>
    <property type="match status" value="1"/>
</dbReference>
<feature type="binding site" evidence="17">
    <location>
        <position position="404"/>
    </location>
    <ligand>
        <name>AMP</name>
        <dbReference type="ChEBI" id="CHEBI:456215"/>
    </ligand>
</feature>
<dbReference type="HAMAP" id="MF_01965">
    <property type="entry name" value="NADHX_dehydratase"/>
    <property type="match status" value="1"/>
</dbReference>
<evidence type="ECO:0000256" key="13">
    <source>
        <dbReference type="ARBA" id="ARBA00023268"/>
    </source>
</evidence>
<dbReference type="GO" id="GO:0016301">
    <property type="term" value="F:kinase activity"/>
    <property type="evidence" value="ECO:0007669"/>
    <property type="project" value="UniProtKB-KW"/>
</dbReference>
<proteinExistence type="inferred from homology"/>
<dbReference type="InterPro" id="IPR029056">
    <property type="entry name" value="Ribokinase-like"/>
</dbReference>
<keyword evidence="10 17" id="KW-0520">NAD</keyword>